<comment type="caution">
    <text evidence="1">The sequence shown here is derived from an EMBL/GenBank/DDBJ whole genome shotgun (WGS) entry which is preliminary data.</text>
</comment>
<evidence type="ECO:0000313" key="2">
    <source>
        <dbReference type="Proteomes" id="UP000693970"/>
    </source>
</evidence>
<reference evidence="1" key="2">
    <citation type="submission" date="2021-04" db="EMBL/GenBank/DDBJ databases">
        <authorList>
            <person name="Podell S."/>
        </authorList>
    </citation>
    <scope>NUCLEOTIDE SEQUENCE</scope>
    <source>
        <strain evidence="1">Hildebrandi</strain>
    </source>
</reference>
<accession>A0A9K3LTR0</accession>
<reference evidence="1" key="1">
    <citation type="journal article" date="2021" name="Sci. Rep.">
        <title>Diploid genomic architecture of Nitzschia inconspicua, an elite biomass production diatom.</title>
        <authorList>
            <person name="Oliver A."/>
            <person name="Podell S."/>
            <person name="Pinowska A."/>
            <person name="Traller J.C."/>
            <person name="Smith S.R."/>
            <person name="McClure R."/>
            <person name="Beliaev A."/>
            <person name="Bohutskyi P."/>
            <person name="Hill E.A."/>
            <person name="Rabines A."/>
            <person name="Zheng H."/>
            <person name="Allen L.Z."/>
            <person name="Kuo A."/>
            <person name="Grigoriev I.V."/>
            <person name="Allen A.E."/>
            <person name="Hazlebeck D."/>
            <person name="Allen E.E."/>
        </authorList>
    </citation>
    <scope>NUCLEOTIDE SEQUENCE</scope>
    <source>
        <strain evidence="1">Hildebrandi</strain>
    </source>
</reference>
<dbReference type="AlphaFoldDB" id="A0A9K3LTR0"/>
<keyword evidence="2" id="KW-1185">Reference proteome</keyword>
<dbReference type="Proteomes" id="UP000693970">
    <property type="component" value="Unassembled WGS sequence"/>
</dbReference>
<evidence type="ECO:0000313" key="1">
    <source>
        <dbReference type="EMBL" id="KAG7368378.1"/>
    </source>
</evidence>
<name>A0A9K3LTR0_9STRA</name>
<proteinExistence type="predicted"/>
<dbReference type="EMBL" id="JAGRRH010000006">
    <property type="protein sequence ID" value="KAG7368378.1"/>
    <property type="molecule type" value="Genomic_DNA"/>
</dbReference>
<protein>
    <submittedName>
        <fullName evidence="1">Uncharacterized protein</fullName>
    </submittedName>
</protein>
<gene>
    <name evidence="1" type="ORF">IV203_031121</name>
</gene>
<organism evidence="1 2">
    <name type="scientific">Nitzschia inconspicua</name>
    <dbReference type="NCBI Taxonomy" id="303405"/>
    <lineage>
        <taxon>Eukaryota</taxon>
        <taxon>Sar</taxon>
        <taxon>Stramenopiles</taxon>
        <taxon>Ochrophyta</taxon>
        <taxon>Bacillariophyta</taxon>
        <taxon>Bacillariophyceae</taxon>
        <taxon>Bacillariophycidae</taxon>
        <taxon>Bacillariales</taxon>
        <taxon>Bacillariaceae</taxon>
        <taxon>Nitzschia</taxon>
    </lineage>
</organism>
<sequence length="263" mass="29518">MSFSCSTSKERSLAKRRLLDRHNETIKLLENGDHSGAMTGLSHIVSAWRNLVRQDILGDPEAANTVQTTPMTTKSVDPFMTTKTQFLSQSHSTNDCDDESFYLYETCIRFPCDFDPNYYESSPVSCVIVFNLALAHQLAAHGKKSDALGVSPRHLLVRAFHLYDLCFKLSCTSQSLQRSVLYRLAVANNLGLLCLTLRSNSIAVNYFEYVLTTLMVMTTHGSQGKLMTRHKAALEGFFANVILRRQSCPCCVIKNGISFTVYY</sequence>